<accession>A0ABU5QU43</accession>
<proteinExistence type="predicted"/>
<evidence type="ECO:0000313" key="2">
    <source>
        <dbReference type="EMBL" id="MEA5260621.1"/>
    </source>
</evidence>
<dbReference type="RefSeq" id="WP_323253305.1">
    <property type="nucleotide sequence ID" value="NZ_JAYFUL010000061.1"/>
</dbReference>
<protein>
    <recommendedName>
        <fullName evidence="4">DUF4199 domain-containing protein</fullName>
    </recommendedName>
</protein>
<feature type="transmembrane region" description="Helical" evidence="1">
    <location>
        <begin position="21"/>
        <end position="42"/>
    </location>
</feature>
<comment type="caution">
    <text evidence="2">The sequence shown here is derived from an EMBL/GenBank/DDBJ whole genome shotgun (WGS) entry which is preliminary data.</text>
</comment>
<dbReference type="EMBL" id="JAYFUL010000061">
    <property type="protein sequence ID" value="MEA5260621.1"/>
    <property type="molecule type" value="Genomic_DNA"/>
</dbReference>
<keyword evidence="1" id="KW-0812">Transmembrane</keyword>
<keyword evidence="3" id="KW-1185">Reference proteome</keyword>
<dbReference type="Proteomes" id="UP001304671">
    <property type="component" value="Unassembled WGS sequence"/>
</dbReference>
<organism evidence="2 3">
    <name type="scientific">Arcicella aquatica</name>
    <dbReference type="NCBI Taxonomy" id="217141"/>
    <lineage>
        <taxon>Bacteria</taxon>
        <taxon>Pseudomonadati</taxon>
        <taxon>Bacteroidota</taxon>
        <taxon>Cytophagia</taxon>
        <taxon>Cytophagales</taxon>
        <taxon>Flectobacillaceae</taxon>
        <taxon>Arcicella</taxon>
    </lineage>
</organism>
<gene>
    <name evidence="2" type="ORF">VB264_22680</name>
</gene>
<evidence type="ECO:0000313" key="3">
    <source>
        <dbReference type="Proteomes" id="UP001304671"/>
    </source>
</evidence>
<keyword evidence="1" id="KW-0472">Membrane</keyword>
<sequence length="143" mass="16539">MAENKLKHLEFIQNTITRMSTNSFIIKGWLITLISASFVLSAKDSNNSYIGVTLFATPIFWFLNGYFLCQERRYRSLYNKVRLKKEKNIDFSMDASQFNTGKNTFGSSMFSVSIYPLYIITFVATIIILMILKIDFKSLICSH</sequence>
<keyword evidence="1" id="KW-1133">Transmembrane helix</keyword>
<evidence type="ECO:0000256" key="1">
    <source>
        <dbReference type="SAM" id="Phobius"/>
    </source>
</evidence>
<reference evidence="2 3" key="1">
    <citation type="submission" date="2023-12" db="EMBL/GenBank/DDBJ databases">
        <title>Novel species of the genus Arcicella isolated from rivers.</title>
        <authorList>
            <person name="Lu H."/>
        </authorList>
    </citation>
    <scope>NUCLEOTIDE SEQUENCE [LARGE SCALE GENOMIC DNA]</scope>
    <source>
        <strain evidence="2 3">LMG 21963</strain>
    </source>
</reference>
<name>A0ABU5QU43_9BACT</name>
<feature type="transmembrane region" description="Helical" evidence="1">
    <location>
        <begin position="112"/>
        <end position="132"/>
    </location>
</feature>
<evidence type="ECO:0008006" key="4">
    <source>
        <dbReference type="Google" id="ProtNLM"/>
    </source>
</evidence>
<feature type="transmembrane region" description="Helical" evidence="1">
    <location>
        <begin position="48"/>
        <end position="69"/>
    </location>
</feature>